<proteinExistence type="predicted"/>
<protein>
    <submittedName>
        <fullName evidence="1">Uncharacterized protein</fullName>
    </submittedName>
</protein>
<evidence type="ECO:0000313" key="1">
    <source>
        <dbReference type="EMBL" id="GII51574.1"/>
    </source>
</evidence>
<dbReference type="Proteomes" id="UP000644610">
    <property type="component" value="Unassembled WGS sequence"/>
</dbReference>
<dbReference type="AlphaFoldDB" id="A0A8J3XSU7"/>
<dbReference type="EMBL" id="BOOQ01000079">
    <property type="protein sequence ID" value="GII51574.1"/>
    <property type="molecule type" value="Genomic_DNA"/>
</dbReference>
<sequence>MPHPAEGSNSPCGGKAHGGRCTAGQVLDRILISPAIKVYADGVNAEFSDHASDHDLQIVRILAGCDGRRLPARCLPGNP</sequence>
<organism evidence="1 2">
    <name type="scientific">Planotetraspora silvatica</name>
    <dbReference type="NCBI Taxonomy" id="234614"/>
    <lineage>
        <taxon>Bacteria</taxon>
        <taxon>Bacillati</taxon>
        <taxon>Actinomycetota</taxon>
        <taxon>Actinomycetes</taxon>
        <taxon>Streptosporangiales</taxon>
        <taxon>Streptosporangiaceae</taxon>
        <taxon>Planotetraspora</taxon>
    </lineage>
</organism>
<keyword evidence="2" id="KW-1185">Reference proteome</keyword>
<name>A0A8J3XSU7_9ACTN</name>
<reference evidence="1" key="1">
    <citation type="submission" date="2021-01" db="EMBL/GenBank/DDBJ databases">
        <title>Whole genome shotgun sequence of Planotetraspora silvatica NBRC 100141.</title>
        <authorList>
            <person name="Komaki H."/>
            <person name="Tamura T."/>
        </authorList>
    </citation>
    <scope>NUCLEOTIDE SEQUENCE</scope>
    <source>
        <strain evidence="1">NBRC 100141</strain>
    </source>
</reference>
<evidence type="ECO:0000313" key="2">
    <source>
        <dbReference type="Proteomes" id="UP000644610"/>
    </source>
</evidence>
<accession>A0A8J3XSU7</accession>
<comment type="caution">
    <text evidence="1">The sequence shown here is derived from an EMBL/GenBank/DDBJ whole genome shotgun (WGS) entry which is preliminary data.</text>
</comment>
<gene>
    <name evidence="1" type="ORF">Psi02_79980</name>
</gene>